<protein>
    <recommendedName>
        <fullName evidence="3">Alpha/beta hydrolase fold-3 domain-containing protein</fullName>
    </recommendedName>
</protein>
<name>A0AAW1J946_SAPOF</name>
<evidence type="ECO:0000313" key="4">
    <source>
        <dbReference type="EMBL" id="KAK9699947.1"/>
    </source>
</evidence>
<sequence>MSPLLCFLLFSAMISSVCLSSSESEKDVRPFILVSPNGTIARDDAIPLFIVPAQSKPDPTTKVISKDVLLDPVKNLSARVYLPRLNHSAKKIKIPILVYFHGGAFCIGSPFSKLDHSYLNKLTSQGNVVAISINYRLFPEFALPTAFEDAWFALEWVLSQSHPLASTEPWLASHGDFSRVFLGGDSSGATIVHNLALRASRDSLLYGLHIYGAILATPYFLGTGRVPLDPPNYHPYPVLPSVALRVPPVPPRR</sequence>
<keyword evidence="5" id="KW-1185">Reference proteome</keyword>
<comment type="caution">
    <text evidence="4">The sequence shown here is derived from an EMBL/GenBank/DDBJ whole genome shotgun (WGS) entry which is preliminary data.</text>
</comment>
<feature type="domain" description="Alpha/beta hydrolase fold-3" evidence="3">
    <location>
        <begin position="97"/>
        <end position="218"/>
    </location>
</feature>
<dbReference type="GO" id="GO:0016787">
    <property type="term" value="F:hydrolase activity"/>
    <property type="evidence" value="ECO:0007669"/>
    <property type="project" value="InterPro"/>
</dbReference>
<dbReference type="InterPro" id="IPR029058">
    <property type="entry name" value="AB_hydrolase_fold"/>
</dbReference>
<comment type="similarity">
    <text evidence="1">Belongs to the 'GDXG' lipolytic enzyme family.</text>
</comment>
<dbReference type="PANTHER" id="PTHR23024:SF551">
    <property type="entry name" value="2-HYDROXYISOFLAVANONE DEHYDRATASE-LIKE"/>
    <property type="match status" value="1"/>
</dbReference>
<reference evidence="4" key="1">
    <citation type="submission" date="2024-03" db="EMBL/GenBank/DDBJ databases">
        <title>WGS assembly of Saponaria officinalis var. Norfolk2.</title>
        <authorList>
            <person name="Jenkins J."/>
            <person name="Shu S."/>
            <person name="Grimwood J."/>
            <person name="Barry K."/>
            <person name="Goodstein D."/>
            <person name="Schmutz J."/>
            <person name="Leebens-Mack J."/>
            <person name="Osbourn A."/>
        </authorList>
    </citation>
    <scope>NUCLEOTIDE SEQUENCE [LARGE SCALE GENOMIC DNA]</scope>
    <source>
        <strain evidence="4">JIC</strain>
    </source>
</reference>
<dbReference type="SUPFAM" id="SSF53474">
    <property type="entry name" value="alpha/beta-Hydrolases"/>
    <property type="match status" value="1"/>
</dbReference>
<organism evidence="4 5">
    <name type="scientific">Saponaria officinalis</name>
    <name type="common">Common soapwort</name>
    <name type="synonym">Lychnis saponaria</name>
    <dbReference type="NCBI Taxonomy" id="3572"/>
    <lineage>
        <taxon>Eukaryota</taxon>
        <taxon>Viridiplantae</taxon>
        <taxon>Streptophyta</taxon>
        <taxon>Embryophyta</taxon>
        <taxon>Tracheophyta</taxon>
        <taxon>Spermatophyta</taxon>
        <taxon>Magnoliopsida</taxon>
        <taxon>eudicotyledons</taxon>
        <taxon>Gunneridae</taxon>
        <taxon>Pentapetalae</taxon>
        <taxon>Caryophyllales</taxon>
        <taxon>Caryophyllaceae</taxon>
        <taxon>Caryophylleae</taxon>
        <taxon>Saponaria</taxon>
    </lineage>
</organism>
<feature type="signal peptide" evidence="2">
    <location>
        <begin position="1"/>
        <end position="20"/>
    </location>
</feature>
<keyword evidence="2" id="KW-0732">Signal</keyword>
<dbReference type="InterPro" id="IPR050466">
    <property type="entry name" value="Carboxylest/Gibb_receptor"/>
</dbReference>
<gene>
    <name evidence="4" type="ORF">RND81_08G205800</name>
</gene>
<proteinExistence type="inferred from homology"/>
<accession>A0AAW1J946</accession>
<dbReference type="Proteomes" id="UP001443914">
    <property type="component" value="Unassembled WGS sequence"/>
</dbReference>
<dbReference type="Pfam" id="PF07859">
    <property type="entry name" value="Abhydrolase_3"/>
    <property type="match status" value="1"/>
</dbReference>
<evidence type="ECO:0000259" key="3">
    <source>
        <dbReference type="Pfam" id="PF07859"/>
    </source>
</evidence>
<dbReference type="PANTHER" id="PTHR23024">
    <property type="entry name" value="ARYLACETAMIDE DEACETYLASE"/>
    <property type="match status" value="1"/>
</dbReference>
<evidence type="ECO:0000256" key="2">
    <source>
        <dbReference type="SAM" id="SignalP"/>
    </source>
</evidence>
<dbReference type="EMBL" id="JBDFQZ010000008">
    <property type="protein sequence ID" value="KAK9699947.1"/>
    <property type="molecule type" value="Genomic_DNA"/>
</dbReference>
<evidence type="ECO:0000256" key="1">
    <source>
        <dbReference type="ARBA" id="ARBA00010515"/>
    </source>
</evidence>
<feature type="chain" id="PRO_5043710459" description="Alpha/beta hydrolase fold-3 domain-containing protein" evidence="2">
    <location>
        <begin position="21"/>
        <end position="253"/>
    </location>
</feature>
<dbReference type="AlphaFoldDB" id="A0AAW1J946"/>
<dbReference type="Gene3D" id="3.40.50.1820">
    <property type="entry name" value="alpha/beta hydrolase"/>
    <property type="match status" value="1"/>
</dbReference>
<dbReference type="InterPro" id="IPR013094">
    <property type="entry name" value="AB_hydrolase_3"/>
</dbReference>
<evidence type="ECO:0000313" key="5">
    <source>
        <dbReference type="Proteomes" id="UP001443914"/>
    </source>
</evidence>